<dbReference type="AlphaFoldDB" id="A0A652L855"/>
<accession>A0A652L855</accession>
<reference evidence="1" key="1">
    <citation type="submission" date="2018-10" db="EMBL/GenBank/DDBJ databases">
        <authorList>
            <person name="Hariharan J."/>
            <person name="Choudoir M.J."/>
            <person name="Diebold P."/>
            <person name="Panke-Buisse K."/>
            <person name="Campbell A.N."/>
            <person name="Buckley D.H."/>
        </authorList>
    </citation>
    <scope>NUCLEOTIDE SEQUENCE</scope>
    <source>
        <strain evidence="1">Gb1</strain>
    </source>
</reference>
<dbReference type="EMBL" id="RDBM01000025">
    <property type="protein sequence ID" value="TXS31996.1"/>
    <property type="molecule type" value="Genomic_DNA"/>
</dbReference>
<comment type="caution">
    <text evidence="1">The sequence shown here is derived from an EMBL/GenBank/DDBJ whole genome shotgun (WGS) entry which is preliminary data.</text>
</comment>
<proteinExistence type="predicted"/>
<evidence type="ECO:0000313" key="1">
    <source>
        <dbReference type="EMBL" id="TXS31996.1"/>
    </source>
</evidence>
<organism evidence="1">
    <name type="scientific">Streptomyces sp. gb1(2016)</name>
    <dbReference type="NCBI Taxonomy" id="1828321"/>
    <lineage>
        <taxon>Bacteria</taxon>
        <taxon>Bacillati</taxon>
        <taxon>Actinomycetota</taxon>
        <taxon>Actinomycetes</taxon>
        <taxon>Kitasatosporales</taxon>
        <taxon>Streptomycetaceae</taxon>
        <taxon>Streptomyces</taxon>
    </lineage>
</organism>
<dbReference type="RefSeq" id="WP_147983174.1">
    <property type="nucleotide sequence ID" value="NZ_RDBM01000025.1"/>
</dbReference>
<name>A0A652L855_9ACTN</name>
<sequence length="291" mass="30893">MNQPQEPDEPHGPSTPSTLLVIPYFDGDRGLPDRPLTGVFYYCPSIVVSGTPSRFEFTPGQPMDVTVDVVNHGAGTSVAATSVVVWWAEPTTGFATLNWFGQEVVAVPSHGAYVARTRPITGTIPAGAPNHLCLLARATALSSSLPPDTTPDPINEPHWAQFNLMAHTVAPGETGFAFSWLAGNPGRTGARYELRVRPADADALGRLTEVLEARPSAMPDMALTIEEGDGPRLAIELDGGEQRRVHLRGDLTQGLEPGTFTAVEVAQFDVTDDPEGVPVGAIGLLLRPGSD</sequence>
<protein>
    <submittedName>
        <fullName evidence="1">Uncharacterized protein</fullName>
    </submittedName>
</protein>
<gene>
    <name evidence="1" type="ORF">EAO74_07990</name>
</gene>